<evidence type="ECO:0000256" key="11">
    <source>
        <dbReference type="ARBA" id="ARBA00022960"/>
    </source>
</evidence>
<dbReference type="GO" id="GO:0030288">
    <property type="term" value="C:outer membrane-bounded periplasmic space"/>
    <property type="evidence" value="ECO:0007669"/>
    <property type="project" value="TreeGrafter"/>
</dbReference>
<evidence type="ECO:0000256" key="6">
    <source>
        <dbReference type="ARBA" id="ARBA00022670"/>
    </source>
</evidence>
<keyword evidence="5" id="KW-0121">Carboxypeptidase</keyword>
<evidence type="ECO:0000256" key="2">
    <source>
        <dbReference type="ARBA" id="ARBA00004752"/>
    </source>
</evidence>
<evidence type="ECO:0000256" key="1">
    <source>
        <dbReference type="ARBA" id="ARBA00004370"/>
    </source>
</evidence>
<evidence type="ECO:0000313" key="23">
    <source>
        <dbReference type="Proteomes" id="UP000323824"/>
    </source>
</evidence>
<name>A0A5C1QF30_9SPIO</name>
<evidence type="ECO:0000256" key="15">
    <source>
        <dbReference type="ARBA" id="ARBA00023268"/>
    </source>
</evidence>
<keyword evidence="9" id="KW-0812">Transmembrane</keyword>
<evidence type="ECO:0000259" key="20">
    <source>
        <dbReference type="Pfam" id="PF00905"/>
    </source>
</evidence>
<dbReference type="SUPFAM" id="SSF53955">
    <property type="entry name" value="Lysozyme-like"/>
    <property type="match status" value="1"/>
</dbReference>
<evidence type="ECO:0000313" key="22">
    <source>
        <dbReference type="EMBL" id="QEN05998.1"/>
    </source>
</evidence>
<keyword evidence="12" id="KW-0573">Peptidoglycan synthesis</keyword>
<dbReference type="EMBL" id="CP035807">
    <property type="protein sequence ID" value="QEN05998.1"/>
    <property type="molecule type" value="Genomic_DNA"/>
</dbReference>
<keyword evidence="15" id="KW-0511">Multifunctional enzyme</keyword>
<dbReference type="GO" id="GO:0008955">
    <property type="term" value="F:peptidoglycan glycosyltransferase activity"/>
    <property type="evidence" value="ECO:0007669"/>
    <property type="project" value="UniProtKB-EC"/>
</dbReference>
<evidence type="ECO:0000256" key="3">
    <source>
        <dbReference type="ARBA" id="ARBA00007090"/>
    </source>
</evidence>
<feature type="domain" description="Glycosyl transferase family 51" evidence="21">
    <location>
        <begin position="61"/>
        <end position="238"/>
    </location>
</feature>
<dbReference type="GO" id="GO:0006508">
    <property type="term" value="P:proteolysis"/>
    <property type="evidence" value="ECO:0007669"/>
    <property type="project" value="UniProtKB-KW"/>
</dbReference>
<organism evidence="22 23">
    <name type="scientific">Thiospirochaeta perfilievii</name>
    <dbReference type="NCBI Taxonomy" id="252967"/>
    <lineage>
        <taxon>Bacteria</taxon>
        <taxon>Pseudomonadati</taxon>
        <taxon>Spirochaetota</taxon>
        <taxon>Spirochaetia</taxon>
        <taxon>Spirochaetales</taxon>
        <taxon>Spirochaetaceae</taxon>
        <taxon>Thiospirochaeta</taxon>
    </lineage>
</organism>
<evidence type="ECO:0000256" key="7">
    <source>
        <dbReference type="ARBA" id="ARBA00022676"/>
    </source>
</evidence>
<evidence type="ECO:0000259" key="21">
    <source>
        <dbReference type="Pfam" id="PF00912"/>
    </source>
</evidence>
<dbReference type="InterPro" id="IPR001264">
    <property type="entry name" value="Glyco_trans_51"/>
</dbReference>
<dbReference type="GO" id="GO:0009252">
    <property type="term" value="P:peptidoglycan biosynthetic process"/>
    <property type="evidence" value="ECO:0007669"/>
    <property type="project" value="UniProtKB-KW"/>
</dbReference>
<comment type="subcellular location">
    <subcellularLocation>
        <location evidence="1">Membrane</location>
    </subcellularLocation>
</comment>
<evidence type="ECO:0000256" key="5">
    <source>
        <dbReference type="ARBA" id="ARBA00022645"/>
    </source>
</evidence>
<proteinExistence type="inferred from homology"/>
<keyword evidence="16" id="KW-0961">Cell wall biogenesis/degradation</keyword>
<dbReference type="SUPFAM" id="SSF56601">
    <property type="entry name" value="beta-lactamase/transpeptidase-like"/>
    <property type="match status" value="1"/>
</dbReference>
<evidence type="ECO:0000256" key="10">
    <source>
        <dbReference type="ARBA" id="ARBA00022801"/>
    </source>
</evidence>
<gene>
    <name evidence="22" type="ORF">EW093_15260</name>
</gene>
<dbReference type="Pfam" id="PF00912">
    <property type="entry name" value="Transgly"/>
    <property type="match status" value="1"/>
</dbReference>
<dbReference type="PANTHER" id="PTHR32282">
    <property type="entry name" value="BINDING PROTEIN TRANSPEPTIDASE, PUTATIVE-RELATED"/>
    <property type="match status" value="1"/>
</dbReference>
<accession>A0A5C1QF30</accession>
<dbReference type="GO" id="GO:0004180">
    <property type="term" value="F:carboxypeptidase activity"/>
    <property type="evidence" value="ECO:0007669"/>
    <property type="project" value="UniProtKB-KW"/>
</dbReference>
<dbReference type="InterPro" id="IPR050396">
    <property type="entry name" value="Glycosyltr_51/Transpeptidase"/>
</dbReference>
<protein>
    <recommendedName>
        <fullName evidence="17">peptidoglycan glycosyltransferase</fullName>
        <ecNumber evidence="17">2.4.99.28</ecNumber>
    </recommendedName>
</protein>
<evidence type="ECO:0000256" key="18">
    <source>
        <dbReference type="ARBA" id="ARBA00049902"/>
    </source>
</evidence>
<dbReference type="GO" id="GO:0016020">
    <property type="term" value="C:membrane"/>
    <property type="evidence" value="ECO:0007669"/>
    <property type="project" value="UniProtKB-SubCell"/>
</dbReference>
<feature type="domain" description="Penicillin-binding protein transpeptidase" evidence="20">
    <location>
        <begin position="425"/>
        <end position="688"/>
    </location>
</feature>
<evidence type="ECO:0000256" key="13">
    <source>
        <dbReference type="ARBA" id="ARBA00022989"/>
    </source>
</evidence>
<comment type="catalytic activity">
    <reaction evidence="18">
        <text>[GlcNAc-(1-&gt;4)-Mur2Ac(oyl-L-Ala-gamma-D-Glu-L-Lys-D-Ala-D-Ala)](n)-di-trans,octa-cis-undecaprenyl diphosphate + beta-D-GlcNAc-(1-&gt;4)-Mur2Ac(oyl-L-Ala-gamma-D-Glu-L-Lys-D-Ala-D-Ala)-di-trans,octa-cis-undecaprenyl diphosphate = [GlcNAc-(1-&gt;4)-Mur2Ac(oyl-L-Ala-gamma-D-Glu-L-Lys-D-Ala-D-Ala)](n+1)-di-trans,octa-cis-undecaprenyl diphosphate + di-trans,octa-cis-undecaprenyl diphosphate + H(+)</text>
        <dbReference type="Rhea" id="RHEA:23708"/>
        <dbReference type="Rhea" id="RHEA-COMP:9602"/>
        <dbReference type="Rhea" id="RHEA-COMP:9603"/>
        <dbReference type="ChEBI" id="CHEBI:15378"/>
        <dbReference type="ChEBI" id="CHEBI:58405"/>
        <dbReference type="ChEBI" id="CHEBI:60033"/>
        <dbReference type="ChEBI" id="CHEBI:78435"/>
        <dbReference type="EC" id="2.4.99.28"/>
    </reaction>
</comment>
<keyword evidence="8" id="KW-0808">Transferase</keyword>
<dbReference type="GO" id="GO:0071555">
    <property type="term" value="P:cell wall organization"/>
    <property type="evidence" value="ECO:0007669"/>
    <property type="project" value="UniProtKB-KW"/>
</dbReference>
<keyword evidence="10" id="KW-0378">Hydrolase</keyword>
<dbReference type="Gene3D" id="1.10.3810.10">
    <property type="entry name" value="Biosynthetic peptidoglycan transglycosylase-like"/>
    <property type="match status" value="1"/>
</dbReference>
<reference evidence="22 23" key="1">
    <citation type="submission" date="2019-02" db="EMBL/GenBank/DDBJ databases">
        <authorList>
            <person name="Fomenkov A."/>
            <person name="Dubinina G."/>
            <person name="Grabovich M."/>
            <person name="Vincze T."/>
            <person name="Roberts R.J."/>
        </authorList>
    </citation>
    <scope>NUCLEOTIDE SEQUENCE [LARGE SCALE GENOMIC DNA]</scope>
    <source>
        <strain evidence="22 23">P</strain>
    </source>
</reference>
<dbReference type="OrthoDB" id="343702at2"/>
<comment type="similarity">
    <text evidence="3">In the C-terminal section; belongs to the transpeptidase family.</text>
</comment>
<keyword evidence="23" id="KW-1185">Reference proteome</keyword>
<dbReference type="AlphaFoldDB" id="A0A5C1QF30"/>
<evidence type="ECO:0000256" key="17">
    <source>
        <dbReference type="ARBA" id="ARBA00044770"/>
    </source>
</evidence>
<keyword evidence="7" id="KW-0328">Glycosyltransferase</keyword>
<dbReference type="InterPro" id="IPR036950">
    <property type="entry name" value="PBP_transglycosylase"/>
</dbReference>
<reference evidence="22 23" key="2">
    <citation type="submission" date="2019-09" db="EMBL/GenBank/DDBJ databases">
        <title>Complete Genome Sequence and Methylome Analysis of free living Spirochaetas.</title>
        <authorList>
            <person name="Leshcheva N."/>
            <person name="Mikheeva N."/>
        </authorList>
    </citation>
    <scope>NUCLEOTIDE SEQUENCE [LARGE SCALE GENOMIC DNA]</scope>
    <source>
        <strain evidence="22 23">P</strain>
    </source>
</reference>
<dbReference type="PANTHER" id="PTHR32282:SF27">
    <property type="entry name" value="PENICILLIN-BINDING PROTEIN 1A"/>
    <property type="match status" value="1"/>
</dbReference>
<comment type="pathway">
    <text evidence="2">Cell wall biogenesis; peptidoglycan biosynthesis.</text>
</comment>
<dbReference type="RefSeq" id="WP_149569232.1">
    <property type="nucleotide sequence ID" value="NZ_CP035807.1"/>
</dbReference>
<dbReference type="InterPro" id="IPR012338">
    <property type="entry name" value="Beta-lactam/transpept-like"/>
</dbReference>
<dbReference type="EC" id="2.4.99.28" evidence="17"/>
<keyword evidence="6" id="KW-0645">Protease</keyword>
<keyword evidence="14" id="KW-0472">Membrane</keyword>
<evidence type="ECO:0000256" key="9">
    <source>
        <dbReference type="ARBA" id="ARBA00022692"/>
    </source>
</evidence>
<dbReference type="KEGG" id="sper:EW093_15260"/>
<dbReference type="Pfam" id="PF00905">
    <property type="entry name" value="Transpeptidase"/>
    <property type="match status" value="1"/>
</dbReference>
<evidence type="ECO:0000256" key="14">
    <source>
        <dbReference type="ARBA" id="ARBA00023136"/>
    </source>
</evidence>
<comment type="similarity">
    <text evidence="4">In the N-terminal section; belongs to the glycosyltransferase 51 family.</text>
</comment>
<evidence type="ECO:0000256" key="8">
    <source>
        <dbReference type="ARBA" id="ARBA00022679"/>
    </source>
</evidence>
<evidence type="ECO:0000256" key="19">
    <source>
        <dbReference type="SAM" id="MobiDB-lite"/>
    </source>
</evidence>
<evidence type="ECO:0000256" key="4">
    <source>
        <dbReference type="ARBA" id="ARBA00007739"/>
    </source>
</evidence>
<feature type="region of interest" description="Disordered" evidence="19">
    <location>
        <begin position="817"/>
        <end position="837"/>
    </location>
</feature>
<dbReference type="Gene3D" id="3.40.710.10">
    <property type="entry name" value="DD-peptidase/beta-lactamase superfamily"/>
    <property type="match status" value="2"/>
</dbReference>
<dbReference type="Proteomes" id="UP000323824">
    <property type="component" value="Chromosome"/>
</dbReference>
<dbReference type="GO" id="GO:0008360">
    <property type="term" value="P:regulation of cell shape"/>
    <property type="evidence" value="ECO:0007669"/>
    <property type="project" value="UniProtKB-KW"/>
</dbReference>
<sequence length="837" mass="94467">MIFTHKHRIGFRIFFTLFTLLLIVLSVGLAFAVSININNKNIENFILEKPSLPSVVLDRNGEVISELVGVEQRTLLEFNDLPKYQVFALLTREDNPFFRHNGFSVRGFSRAVFSILKNGNLDGGGGSTLTQQLAKIRLDNVFNRSIFTKLEELWEAWQVERQYSKQEIFQMYLNKVNFGHGAYGIEAISNYFFEHSARENSAAESVMSVIQVARPTLYSPFRNPSGAKKVQRRVLDQMVLNGYISAEDADKSFATYWLNHDWSRDGAENVHSARKRDDKAPWFTEYVREELKNLLYGTQDPYKDGYTIHTSLDLNYQAAADKFVLSRLTKVRDGFKNQSNAKKELVYNQFSPIISLMGLVSNIKDIKVEDKAKQQKEHDYFNKSLSPQIRLLSLISGINSLNSVSQYSLNESKDTLDNQIETALITVDNTNGQILALIGGSKFEYTNQLNRVLNPDVQISPGSAFKPLYMSAGISSNKLTAGTHFTDKPKTFVLDGAEPYTPNNYGGHWYGHVLLRYALNKSLNIPAIESLEKIGFDDAISRSAALLGITDPSVIRRKFDRKFPMALGTTTVSPGQMVRAFATFANQGKANDPYGIKFIENQNGAIITHVEDDMLQKSYRPENQIMSAQDAYIMTSILETTKAPGGTLNYGWRTEEKYGIGFNGMAIAGKTGTSQNWKDSWAVGYSPYYTTSLWYGFDKGSNTLGQNNNGAVLAGFVWAKYMAEIHKDLPVKQFFRPNGIIERTICAVSGDLASQNCPDTIREVYKTGTEPTTFCEYHTFVQEARNETIFKIMDLIEVEISPDQNILNSIKMETDFFENSEPESNSDEDLSIDELWD</sequence>
<keyword evidence="11" id="KW-0133">Cell shape</keyword>
<evidence type="ECO:0000256" key="12">
    <source>
        <dbReference type="ARBA" id="ARBA00022984"/>
    </source>
</evidence>
<keyword evidence="13" id="KW-1133">Transmembrane helix</keyword>
<dbReference type="InterPro" id="IPR023346">
    <property type="entry name" value="Lysozyme-like_dom_sf"/>
</dbReference>
<evidence type="ECO:0000256" key="16">
    <source>
        <dbReference type="ARBA" id="ARBA00023316"/>
    </source>
</evidence>
<dbReference type="InterPro" id="IPR001460">
    <property type="entry name" value="PCN-bd_Tpept"/>
</dbReference>
<dbReference type="GO" id="GO:0008658">
    <property type="term" value="F:penicillin binding"/>
    <property type="evidence" value="ECO:0007669"/>
    <property type="project" value="InterPro"/>
</dbReference>